<dbReference type="ExpressionAtlas" id="C4XVG5">
    <property type="expression patterns" value="baseline and differential"/>
</dbReference>
<evidence type="ECO:0000256" key="3">
    <source>
        <dbReference type="ARBA" id="ARBA00022833"/>
    </source>
</evidence>
<evidence type="ECO:0000256" key="1">
    <source>
        <dbReference type="ARBA" id="ARBA00022723"/>
    </source>
</evidence>
<gene>
    <name evidence="6" type="primary">CG14303-RA</name>
</gene>
<dbReference type="Gene3D" id="2.40.50.90">
    <property type="match status" value="1"/>
</dbReference>
<keyword evidence="3" id="KW-0862">Zinc</keyword>
<feature type="domain" description="RING-type" evidence="5">
    <location>
        <begin position="29"/>
        <end position="75"/>
    </location>
</feature>
<dbReference type="InterPro" id="IPR017907">
    <property type="entry name" value="Znf_RING_CS"/>
</dbReference>
<dbReference type="PROSITE" id="PS00518">
    <property type="entry name" value="ZF_RING_1"/>
    <property type="match status" value="1"/>
</dbReference>
<protein>
    <submittedName>
        <fullName evidence="6">IP07780p</fullName>
    </submittedName>
</protein>
<evidence type="ECO:0000256" key="2">
    <source>
        <dbReference type="ARBA" id="ARBA00022771"/>
    </source>
</evidence>
<accession>C4XVG5</accession>
<sequence length="234" mass="27112">MIADDSGIKPFDPKFVASNLQNLLRCPKCSKCFTYLYNTNSEEDNHRPFLLGCGHTLCESCLWNDRLDPKCAVCHSPAPPTIVAKRSDCKSVANLRDLYELNYHVLGISPILSPTSEQVTVFYIDFHDTEKVSFNHLKVMPSQLFMFPLRSFCVKLHGIKRNKSFKEKSVRQALQACLCQHPLVFARVHYPLNYYPNRPNCDADLIEVELYENRHEKKLVYQSLCENWMFLKKS</sequence>
<name>C4XVG5_DROME</name>
<evidence type="ECO:0000259" key="5">
    <source>
        <dbReference type="PROSITE" id="PS50089"/>
    </source>
</evidence>
<dbReference type="VEuPathDB" id="VectorBase:FBgn0263974"/>
<dbReference type="InterPro" id="IPR035437">
    <property type="entry name" value="SNase_OB-fold_sf"/>
</dbReference>
<keyword evidence="1" id="KW-0479">Metal-binding</keyword>
<dbReference type="PROSITE" id="PS50089">
    <property type="entry name" value="ZF_RING_2"/>
    <property type="match status" value="1"/>
</dbReference>
<dbReference type="GO" id="GO:0008270">
    <property type="term" value="F:zinc ion binding"/>
    <property type="evidence" value="ECO:0007669"/>
    <property type="project" value="UniProtKB-KW"/>
</dbReference>
<dbReference type="Pfam" id="PF14634">
    <property type="entry name" value="zf-RING_5"/>
    <property type="match status" value="1"/>
</dbReference>
<organism evidence="6">
    <name type="scientific">Drosophila melanogaster</name>
    <name type="common">Fruit fly</name>
    <dbReference type="NCBI Taxonomy" id="7227"/>
    <lineage>
        <taxon>Eukaryota</taxon>
        <taxon>Metazoa</taxon>
        <taxon>Ecdysozoa</taxon>
        <taxon>Arthropoda</taxon>
        <taxon>Hexapoda</taxon>
        <taxon>Insecta</taxon>
        <taxon>Pterygota</taxon>
        <taxon>Neoptera</taxon>
        <taxon>Endopterygota</taxon>
        <taxon>Diptera</taxon>
        <taxon>Brachycera</taxon>
        <taxon>Muscomorpha</taxon>
        <taxon>Ephydroidea</taxon>
        <taxon>Drosophilidae</taxon>
        <taxon>Drosophila</taxon>
        <taxon>Sophophora</taxon>
    </lineage>
</organism>
<keyword evidence="2 4" id="KW-0863">Zinc-finger</keyword>
<evidence type="ECO:0000256" key="4">
    <source>
        <dbReference type="PROSITE-ProRule" id="PRU00175"/>
    </source>
</evidence>
<dbReference type="OrthoDB" id="5800423at2759"/>
<dbReference type="InterPro" id="IPR013083">
    <property type="entry name" value="Znf_RING/FYVE/PHD"/>
</dbReference>
<dbReference type="InterPro" id="IPR001841">
    <property type="entry name" value="Znf_RING"/>
</dbReference>
<dbReference type="SUPFAM" id="SSF63748">
    <property type="entry name" value="Tudor/PWWP/MBT"/>
    <property type="match status" value="1"/>
</dbReference>
<proteinExistence type="evidence at transcript level"/>
<reference evidence="6" key="1">
    <citation type="submission" date="2009-06" db="EMBL/GenBank/DDBJ databases">
        <authorList>
            <person name="Carlson J."/>
            <person name="Booth B."/>
            <person name="Frise E."/>
            <person name="Park S."/>
            <person name="Wan K."/>
            <person name="Yu C."/>
            <person name="Celniker S."/>
        </authorList>
    </citation>
    <scope>NUCLEOTIDE SEQUENCE</scope>
</reference>
<dbReference type="AlphaFoldDB" id="C4XVG5"/>
<dbReference type="SMART" id="SM00184">
    <property type="entry name" value="RING"/>
    <property type="match status" value="1"/>
</dbReference>
<dbReference type="Gene3D" id="3.30.40.10">
    <property type="entry name" value="Zinc/RING finger domain, C3HC4 (zinc finger)"/>
    <property type="match status" value="1"/>
</dbReference>
<evidence type="ECO:0000313" key="6">
    <source>
        <dbReference type="EMBL" id="ACR78579.1"/>
    </source>
</evidence>
<dbReference type="EMBL" id="BT088769">
    <property type="protein sequence ID" value="ACR78579.1"/>
    <property type="molecule type" value="mRNA"/>
</dbReference>